<dbReference type="EMBL" id="QGGU01000014">
    <property type="protein sequence ID" value="PWK45400.1"/>
    <property type="molecule type" value="Genomic_DNA"/>
</dbReference>
<dbReference type="Proteomes" id="UP000245790">
    <property type="component" value="Unassembled WGS sequence"/>
</dbReference>
<dbReference type="AlphaFoldDB" id="A0A316FEC5"/>
<organism evidence="3 4">
    <name type="scientific">Pleionea mediterranea</name>
    <dbReference type="NCBI Taxonomy" id="523701"/>
    <lineage>
        <taxon>Bacteria</taxon>
        <taxon>Pseudomonadati</taxon>
        <taxon>Pseudomonadota</taxon>
        <taxon>Gammaproteobacteria</taxon>
        <taxon>Oceanospirillales</taxon>
        <taxon>Pleioneaceae</taxon>
        <taxon>Pleionea</taxon>
    </lineage>
</organism>
<accession>A0A316FEC5</accession>
<dbReference type="InterPro" id="IPR007607">
    <property type="entry name" value="BacA/B"/>
</dbReference>
<keyword evidence="4" id="KW-1185">Reference proteome</keyword>
<dbReference type="PANTHER" id="PTHR35024:SF4">
    <property type="entry name" value="POLYMER-FORMING CYTOSKELETAL PROTEIN"/>
    <property type="match status" value="1"/>
</dbReference>
<dbReference type="PANTHER" id="PTHR35024">
    <property type="entry name" value="HYPOTHETICAL CYTOSOLIC PROTEIN"/>
    <property type="match status" value="1"/>
</dbReference>
<reference evidence="3 4" key="1">
    <citation type="submission" date="2018-05" db="EMBL/GenBank/DDBJ databases">
        <title>Genomic Encyclopedia of Type Strains, Phase IV (KMG-IV): sequencing the most valuable type-strain genomes for metagenomic binning, comparative biology and taxonomic classification.</title>
        <authorList>
            <person name="Goeker M."/>
        </authorList>
    </citation>
    <scope>NUCLEOTIDE SEQUENCE [LARGE SCALE GENOMIC DNA]</scope>
    <source>
        <strain evidence="3 4">DSM 25350</strain>
    </source>
</reference>
<feature type="compositionally biased region" description="Basic and acidic residues" evidence="2">
    <location>
        <begin position="135"/>
        <end position="148"/>
    </location>
</feature>
<evidence type="ECO:0000256" key="1">
    <source>
        <dbReference type="ARBA" id="ARBA00044755"/>
    </source>
</evidence>
<name>A0A316FEC5_9GAMM</name>
<evidence type="ECO:0000256" key="2">
    <source>
        <dbReference type="SAM" id="MobiDB-lite"/>
    </source>
</evidence>
<gene>
    <name evidence="3" type="ORF">C8D97_11473</name>
</gene>
<feature type="compositionally biased region" description="Polar residues" evidence="2">
    <location>
        <begin position="149"/>
        <end position="162"/>
    </location>
</feature>
<proteinExistence type="inferred from homology"/>
<dbReference type="Pfam" id="PF04519">
    <property type="entry name" value="Bactofilin"/>
    <property type="match status" value="1"/>
</dbReference>
<sequence>MFGNGKKNKGRVRAKAGAADTLITRDTKITGDIQFKGVLYIDGHIVGNVKADELEMSLLTIGKHGVIEGQVEVPHVVILGKVNGDVHASEHVELESSAHIEGDVYYKLIEMAMGSEVNGKMVHRDDKPKLLNHQKEAAADKSVTDKSASESNQHAAKSSINDKTSDRNSGDKSSDKASDKTATGV</sequence>
<evidence type="ECO:0000313" key="4">
    <source>
        <dbReference type="Proteomes" id="UP000245790"/>
    </source>
</evidence>
<dbReference type="RefSeq" id="WP_109764942.1">
    <property type="nucleotide sequence ID" value="NZ_QGGU01000014.1"/>
</dbReference>
<comment type="similarity">
    <text evidence="1">Belongs to the bactofilin family.</text>
</comment>
<feature type="region of interest" description="Disordered" evidence="2">
    <location>
        <begin position="135"/>
        <end position="185"/>
    </location>
</feature>
<dbReference type="OrthoDB" id="5294247at2"/>
<feature type="compositionally biased region" description="Basic and acidic residues" evidence="2">
    <location>
        <begin position="163"/>
        <end position="179"/>
    </location>
</feature>
<protein>
    <submittedName>
        <fullName evidence="3">Polymer-forming protein</fullName>
    </submittedName>
</protein>
<evidence type="ECO:0000313" key="3">
    <source>
        <dbReference type="EMBL" id="PWK45400.1"/>
    </source>
</evidence>
<comment type="caution">
    <text evidence="3">The sequence shown here is derived from an EMBL/GenBank/DDBJ whole genome shotgun (WGS) entry which is preliminary data.</text>
</comment>